<name>A0ABQ5HTR5_9ASTR</name>
<gene>
    <name evidence="1" type="ORF">Tco_1080088</name>
</gene>
<reference evidence="1" key="2">
    <citation type="submission" date="2022-01" db="EMBL/GenBank/DDBJ databases">
        <authorList>
            <person name="Yamashiro T."/>
            <person name="Shiraishi A."/>
            <person name="Satake H."/>
            <person name="Nakayama K."/>
        </authorList>
    </citation>
    <scope>NUCLEOTIDE SEQUENCE</scope>
</reference>
<reference evidence="1" key="1">
    <citation type="journal article" date="2022" name="Int. J. Mol. Sci.">
        <title>Draft Genome of Tanacetum Coccineum: Genomic Comparison of Closely Related Tanacetum-Family Plants.</title>
        <authorList>
            <person name="Yamashiro T."/>
            <person name="Shiraishi A."/>
            <person name="Nakayama K."/>
            <person name="Satake H."/>
        </authorList>
    </citation>
    <scope>NUCLEOTIDE SEQUENCE</scope>
</reference>
<comment type="caution">
    <text evidence="1">The sequence shown here is derived from an EMBL/GenBank/DDBJ whole genome shotgun (WGS) entry which is preliminary data.</text>
</comment>
<organism evidence="1 2">
    <name type="scientific">Tanacetum coccineum</name>
    <dbReference type="NCBI Taxonomy" id="301880"/>
    <lineage>
        <taxon>Eukaryota</taxon>
        <taxon>Viridiplantae</taxon>
        <taxon>Streptophyta</taxon>
        <taxon>Embryophyta</taxon>
        <taxon>Tracheophyta</taxon>
        <taxon>Spermatophyta</taxon>
        <taxon>Magnoliopsida</taxon>
        <taxon>eudicotyledons</taxon>
        <taxon>Gunneridae</taxon>
        <taxon>Pentapetalae</taxon>
        <taxon>asterids</taxon>
        <taxon>campanulids</taxon>
        <taxon>Asterales</taxon>
        <taxon>Asteraceae</taxon>
        <taxon>Asteroideae</taxon>
        <taxon>Anthemideae</taxon>
        <taxon>Anthemidinae</taxon>
        <taxon>Tanacetum</taxon>
    </lineage>
</organism>
<accession>A0ABQ5HTR5</accession>
<proteinExistence type="predicted"/>
<protein>
    <submittedName>
        <fullName evidence="1">Uncharacterized protein</fullName>
    </submittedName>
</protein>
<keyword evidence="2" id="KW-1185">Reference proteome</keyword>
<evidence type="ECO:0000313" key="1">
    <source>
        <dbReference type="EMBL" id="GJT91243.1"/>
    </source>
</evidence>
<sequence length="239" mass="27041">MATHNRIYIAPSHTKKIFTNMKRQGKEFSGRVTSLFLTMVVQAQEEMGEGQDMAEKEVSTADPVTTAGKVVTTANVEVSTASLTVATITNVELTLAQTLAELKSQKVDDDQEAAKIEKELMKIVLMMRSCFEALAWKYLETLWKLVKAKHGYTRPEEGYERVIWGDLKTMSTLVRFKVTVLYGDSEEFSLHTCYNPKLLNRGSGVDVDTAYPRYWIRRIQGIGYGVSKVLDMAYWGFLE</sequence>
<dbReference type="Proteomes" id="UP001151760">
    <property type="component" value="Unassembled WGS sequence"/>
</dbReference>
<dbReference type="EMBL" id="BQNB010020000">
    <property type="protein sequence ID" value="GJT91243.1"/>
    <property type="molecule type" value="Genomic_DNA"/>
</dbReference>
<evidence type="ECO:0000313" key="2">
    <source>
        <dbReference type="Proteomes" id="UP001151760"/>
    </source>
</evidence>